<dbReference type="AlphaFoldDB" id="A0AAV2YEA4"/>
<comment type="caution">
    <text evidence="11">The sequence shown here is derived from an EMBL/GenBank/DDBJ whole genome shotgun (WGS) entry which is preliminary data.</text>
</comment>
<evidence type="ECO:0000256" key="3">
    <source>
        <dbReference type="ARBA" id="ARBA00012053"/>
    </source>
</evidence>
<evidence type="ECO:0000256" key="10">
    <source>
        <dbReference type="RuleBase" id="RU004161"/>
    </source>
</evidence>
<dbReference type="InterPro" id="IPR013785">
    <property type="entry name" value="Aldolase_TIM"/>
</dbReference>
<evidence type="ECO:0000256" key="8">
    <source>
        <dbReference type="ARBA" id="ARBA00032837"/>
    </source>
</evidence>
<comment type="function">
    <text evidence="7">Catalyzes an early step in the biosynthesis of tetrapyrroles. Binds two molecules of 5-aminolevulinate per subunit, each at a distinct site, and catalyzes their condensation to form porphobilinogen.</text>
</comment>
<comment type="catalytic activity">
    <reaction evidence="9">
        <text>2 5-aminolevulinate = porphobilinogen + 2 H2O + H(+)</text>
        <dbReference type="Rhea" id="RHEA:24064"/>
        <dbReference type="ChEBI" id="CHEBI:15377"/>
        <dbReference type="ChEBI" id="CHEBI:15378"/>
        <dbReference type="ChEBI" id="CHEBI:58126"/>
        <dbReference type="ChEBI" id="CHEBI:356416"/>
        <dbReference type="EC" id="4.2.1.24"/>
    </reaction>
</comment>
<dbReference type="GO" id="GO:0046872">
    <property type="term" value="F:metal ion binding"/>
    <property type="evidence" value="ECO:0007669"/>
    <property type="project" value="InterPro"/>
</dbReference>
<evidence type="ECO:0000313" key="12">
    <source>
        <dbReference type="Proteomes" id="UP001146120"/>
    </source>
</evidence>
<evidence type="ECO:0000256" key="1">
    <source>
        <dbReference type="ARBA" id="ARBA00004694"/>
    </source>
</evidence>
<keyword evidence="5" id="KW-0456">Lyase</keyword>
<reference evidence="11" key="2">
    <citation type="journal article" date="2023" name="Microbiol Resour">
        <title>Decontamination and Annotation of the Draft Genome Sequence of the Oomycete Lagenidium giganteum ARSEF 373.</title>
        <authorList>
            <person name="Morgan W.R."/>
            <person name="Tartar A."/>
        </authorList>
    </citation>
    <scope>NUCLEOTIDE SEQUENCE</scope>
    <source>
        <strain evidence="11">ARSEF 373</strain>
    </source>
</reference>
<reference evidence="11" key="1">
    <citation type="submission" date="2022-11" db="EMBL/GenBank/DDBJ databases">
        <authorList>
            <person name="Morgan W.R."/>
            <person name="Tartar A."/>
        </authorList>
    </citation>
    <scope>NUCLEOTIDE SEQUENCE</scope>
    <source>
        <strain evidence="11">ARSEF 373</strain>
    </source>
</reference>
<keyword evidence="12" id="KW-1185">Reference proteome</keyword>
<evidence type="ECO:0000256" key="2">
    <source>
        <dbReference type="ARBA" id="ARBA00008055"/>
    </source>
</evidence>
<dbReference type="GO" id="GO:0004655">
    <property type="term" value="F:porphobilinogen synthase activity"/>
    <property type="evidence" value="ECO:0007669"/>
    <property type="project" value="UniProtKB-EC"/>
</dbReference>
<evidence type="ECO:0000256" key="7">
    <source>
        <dbReference type="ARBA" id="ARBA00025628"/>
    </source>
</evidence>
<evidence type="ECO:0000256" key="9">
    <source>
        <dbReference type="ARBA" id="ARBA00047651"/>
    </source>
</evidence>
<dbReference type="SUPFAM" id="SSF51569">
    <property type="entry name" value="Aldolase"/>
    <property type="match status" value="1"/>
</dbReference>
<evidence type="ECO:0000256" key="6">
    <source>
        <dbReference type="ARBA" id="ARBA00023244"/>
    </source>
</evidence>
<evidence type="ECO:0000313" key="11">
    <source>
        <dbReference type="EMBL" id="DAZ93545.1"/>
    </source>
</evidence>
<sequence>MGWEDRTNRICRSFDELQFAGADAIVLHPCLFYGDLVKTLVDRRTVPVGCFVVASEYRMLQAYDPNGEIVHQVMEEAHASLIRAGARMIISYCTPHFTTTQTSLPV</sequence>
<evidence type="ECO:0000256" key="4">
    <source>
        <dbReference type="ARBA" id="ARBA00023133"/>
    </source>
</evidence>
<dbReference type="EC" id="4.2.1.24" evidence="3"/>
<protein>
    <recommendedName>
        <fullName evidence="3">porphobilinogen synthase</fullName>
        <ecNumber evidence="3">4.2.1.24</ecNumber>
    </recommendedName>
    <alternativeName>
        <fullName evidence="8">Porphobilinogen synthase</fullName>
    </alternativeName>
</protein>
<gene>
    <name evidence="11" type="ORF">N0F65_006533</name>
</gene>
<evidence type="ECO:0000256" key="5">
    <source>
        <dbReference type="ARBA" id="ARBA00023239"/>
    </source>
</evidence>
<keyword evidence="4" id="KW-0350">Heme biosynthesis</keyword>
<dbReference type="EMBL" id="DAKRPA010000308">
    <property type="protein sequence ID" value="DAZ93545.1"/>
    <property type="molecule type" value="Genomic_DNA"/>
</dbReference>
<dbReference type="PRINTS" id="PR00144">
    <property type="entry name" value="DALDHYDRTASE"/>
</dbReference>
<dbReference type="Gene3D" id="3.20.20.70">
    <property type="entry name" value="Aldolase class I"/>
    <property type="match status" value="1"/>
</dbReference>
<dbReference type="GO" id="GO:0006783">
    <property type="term" value="P:heme biosynthetic process"/>
    <property type="evidence" value="ECO:0007669"/>
    <property type="project" value="UniProtKB-KW"/>
</dbReference>
<name>A0AAV2YEA4_9STRA</name>
<keyword evidence="6" id="KW-0627">Porphyrin biosynthesis</keyword>
<dbReference type="Pfam" id="PF00490">
    <property type="entry name" value="ALAD"/>
    <property type="match status" value="1"/>
</dbReference>
<accession>A0AAV2YEA4</accession>
<dbReference type="Proteomes" id="UP001146120">
    <property type="component" value="Unassembled WGS sequence"/>
</dbReference>
<comment type="pathway">
    <text evidence="1">Porphyrin-containing compound metabolism; protoporphyrin-IX biosynthesis; coproporphyrinogen-III from 5-aminolevulinate: step 1/4.</text>
</comment>
<proteinExistence type="inferred from homology"/>
<dbReference type="InterPro" id="IPR001731">
    <property type="entry name" value="ALAD"/>
</dbReference>
<comment type="similarity">
    <text evidence="2 10">Belongs to the ALAD family.</text>
</comment>
<organism evidence="11 12">
    <name type="scientific">Lagenidium giganteum</name>
    <dbReference type="NCBI Taxonomy" id="4803"/>
    <lineage>
        <taxon>Eukaryota</taxon>
        <taxon>Sar</taxon>
        <taxon>Stramenopiles</taxon>
        <taxon>Oomycota</taxon>
        <taxon>Peronosporomycetes</taxon>
        <taxon>Pythiales</taxon>
        <taxon>Pythiaceae</taxon>
    </lineage>
</organism>